<keyword evidence="1" id="KW-0812">Transmembrane</keyword>
<feature type="domain" description="DUF2207" evidence="2">
    <location>
        <begin position="41"/>
        <end position="274"/>
    </location>
</feature>
<feature type="transmembrane region" description="Helical" evidence="1">
    <location>
        <begin position="7"/>
        <end position="29"/>
    </location>
</feature>
<dbReference type="Pfam" id="PF20990">
    <property type="entry name" value="DUF2207_C"/>
    <property type="match status" value="1"/>
</dbReference>
<dbReference type="Pfam" id="PF09972">
    <property type="entry name" value="DUF2207"/>
    <property type="match status" value="1"/>
</dbReference>
<organism evidence="4 5">
    <name type="scientific">Bifidobacterium parmae</name>
    <dbReference type="NCBI Taxonomy" id="361854"/>
    <lineage>
        <taxon>Bacteria</taxon>
        <taxon>Bacillati</taxon>
        <taxon>Actinomycetota</taxon>
        <taxon>Actinomycetes</taxon>
        <taxon>Bifidobacteriales</taxon>
        <taxon>Bifidobacteriaceae</taxon>
        <taxon>Bifidobacterium</taxon>
    </lineage>
</organism>
<gene>
    <name evidence="4" type="ORF">Uis4E_0258</name>
</gene>
<dbReference type="EMBL" id="NMWT01000002">
    <property type="protein sequence ID" value="PLS29621.1"/>
    <property type="molecule type" value="Genomic_DNA"/>
</dbReference>
<dbReference type="RefSeq" id="WP_101621455.1">
    <property type="nucleotide sequence ID" value="NZ_NMWT01000002.1"/>
</dbReference>
<reference evidence="4 5" key="1">
    <citation type="submission" date="2017-07" db="EMBL/GenBank/DDBJ databases">
        <title>Bifidobacterium novel species.</title>
        <authorList>
            <person name="Lugli G.A."/>
            <person name="Milani C."/>
            <person name="Duranti S."/>
            <person name="Mangifesta M."/>
        </authorList>
    </citation>
    <scope>NUCLEOTIDE SEQUENCE [LARGE SCALE GENOMIC DNA]</scope>
    <source>
        <strain evidence="4 5">77</strain>
    </source>
</reference>
<keyword evidence="1" id="KW-0472">Membrane</keyword>
<dbReference type="OrthoDB" id="3223373at2"/>
<keyword evidence="5" id="KW-1185">Reference proteome</keyword>
<evidence type="ECO:0000256" key="1">
    <source>
        <dbReference type="SAM" id="Phobius"/>
    </source>
</evidence>
<keyword evidence="1" id="KW-1133">Transmembrane helix</keyword>
<accession>A0A2N5J5Y0</accession>
<evidence type="ECO:0000259" key="2">
    <source>
        <dbReference type="Pfam" id="PF09972"/>
    </source>
</evidence>
<evidence type="ECO:0000313" key="5">
    <source>
        <dbReference type="Proteomes" id="UP000235034"/>
    </source>
</evidence>
<feature type="domain" description="Predicted membrane protein YciQ-like C-terminal" evidence="3">
    <location>
        <begin position="351"/>
        <end position="636"/>
    </location>
</feature>
<dbReference type="InterPro" id="IPR018702">
    <property type="entry name" value="DUF2207"/>
</dbReference>
<comment type="caution">
    <text evidence="4">The sequence shown here is derived from an EMBL/GenBank/DDBJ whole genome shotgun (WGS) entry which is preliminary data.</text>
</comment>
<evidence type="ECO:0008006" key="6">
    <source>
        <dbReference type="Google" id="ProtNLM"/>
    </source>
</evidence>
<feature type="transmembrane region" description="Helical" evidence="1">
    <location>
        <begin position="317"/>
        <end position="339"/>
    </location>
</feature>
<feature type="transmembrane region" description="Helical" evidence="1">
    <location>
        <begin position="558"/>
        <end position="577"/>
    </location>
</feature>
<protein>
    <recommendedName>
        <fullName evidence="6">DUF2207 domain-containing protein</fullName>
    </recommendedName>
</protein>
<dbReference type="InterPro" id="IPR048389">
    <property type="entry name" value="YciQ-like_C"/>
</dbReference>
<evidence type="ECO:0000313" key="4">
    <source>
        <dbReference type="EMBL" id="PLS29621.1"/>
    </source>
</evidence>
<dbReference type="AlphaFoldDB" id="A0A2N5J5Y0"/>
<dbReference type="Proteomes" id="UP000235034">
    <property type="component" value="Unassembled WGS sequence"/>
</dbReference>
<evidence type="ECO:0000259" key="3">
    <source>
        <dbReference type="Pfam" id="PF20990"/>
    </source>
</evidence>
<proteinExistence type="predicted"/>
<feature type="transmembrane region" description="Helical" evidence="1">
    <location>
        <begin position="531"/>
        <end position="552"/>
    </location>
</feature>
<name>A0A2N5J5Y0_9BIFI</name>
<sequence>MRKRTIVAIIVTVFGTLLMTFVFGSLSLIQSVGVSPSLSYRSLDYDVLVDRNGDLEITQKIDVRLAKRTEGGETKPWKQLYQQYTLKSDNLTGISDIHVTNITKGIEYEESDEYAAPDAYSDATWNAEQANRWYIAKVNGGGTTGYETGGGEVTLRKGVDGAKTAETVELGWNIPATESADSLTFNIRFTMHGVGTKWDDVAAFQWEPFGTSNQVPIGTVTGKVRFPLGVDTTNSWAWLHTEQRSETSRGKNGTLDFTVHDVRSGDYLDLVAAFDADEASNVARTRSGTHLDALKRSEAEQERQWRDKQQGDARARLIYWSITLVAGIVMCALSITAVVTSRRRSHYRGPIEYWRDKPAVSPAAAARLIDVVDPEGGRHRASRTNRALTATLLSLSVKKAIAVYPGPATMYVGIDLSRAVPAELTRMIDADPGRRHAAGRTRTIVLLPRALDRSSAAAAVAAGGLTDSEKALLDLLVAISRRVGSPVFDFDQMDAACRGWKDGYIELNRFINARDSEYWHLHVSKSVGWRWIVSGVFTTLLGFGTMLANVIIGHGAVGLLLGMPVFTIGLFCSMSGAMNEIMPKGQEAAGQCLGLKRYMDDFSDFTDRGTADIALWDWYMVYAAAFGMSDKLKRELADAYPQLADPAWLDGNASGSTLYWDYRTDPWRDGPRAYGYGGPGNGAGSSFSSRLDRFFGIGPYSANGSGLAGFGDLGSQLSAGISDITSTIDAASPSSSSGSSGGIDFGSSGSFDSGGFGGSSGGSGGGSFGGR</sequence>